<accession>A0A4F2RFQ8</accession>
<dbReference type="EMBL" id="CAANCB010000001">
    <property type="protein sequence ID" value="VKB46543.1"/>
    <property type="molecule type" value="Genomic_DNA"/>
</dbReference>
<reference evidence="1 2" key="1">
    <citation type="submission" date="2019-04" db="EMBL/GenBank/DDBJ databases">
        <authorList>
            <consortium name="Pathogen Informatics"/>
        </authorList>
    </citation>
    <scope>NUCLEOTIDE SEQUENCE [LARGE SCALE GENOMIC DNA]</scope>
    <source>
        <strain evidence="1 2">GPSC21</strain>
    </source>
</reference>
<dbReference type="Proteomes" id="UP000358702">
    <property type="component" value="Unassembled WGS sequence"/>
</dbReference>
<comment type="caution">
    <text evidence="1">The sequence shown here is derived from an EMBL/GenBank/DDBJ whole genome shotgun (WGS) entry which is preliminary data.</text>
</comment>
<dbReference type="RefSeq" id="WP_000769852.1">
    <property type="nucleotide sequence ID" value="NZ_CFEH01000003.1"/>
</dbReference>
<organism evidence="1 2">
    <name type="scientific">Streptococcus pneumoniae</name>
    <dbReference type="NCBI Taxonomy" id="1313"/>
    <lineage>
        <taxon>Bacteria</taxon>
        <taxon>Bacillati</taxon>
        <taxon>Bacillota</taxon>
        <taxon>Bacilli</taxon>
        <taxon>Lactobacillales</taxon>
        <taxon>Streptococcaceae</taxon>
        <taxon>Streptococcus</taxon>
    </lineage>
</organism>
<dbReference type="AlphaFoldDB" id="A0A4F2RFQ8"/>
<proteinExistence type="predicted"/>
<name>A0A4F2RFQ8_STREE</name>
<evidence type="ECO:0000313" key="2">
    <source>
        <dbReference type="Proteomes" id="UP000358702"/>
    </source>
</evidence>
<evidence type="ECO:0000313" key="1">
    <source>
        <dbReference type="EMBL" id="VKB46543.1"/>
    </source>
</evidence>
<protein>
    <submittedName>
        <fullName evidence="1">Integral membrane protein</fullName>
    </submittedName>
</protein>
<sequence>MKLKTLALISGIVGLVGGILLLIGPFVLLGTTVNTAATTLNGGATAGTFSGVALLLNALKIANLVLGIIAIVYYKGDKRVGAAPSVLMIVSGGVSLIPFLGWVGGILAIIGGSLFLATLKKFKSEE</sequence>
<gene>
    <name evidence="1" type="ORF">SAMEA3353631_00119</name>
</gene>